<sequence>MEGDSSWNSRLSFSASKRWSYVLQSRSDMFTSLDENDGDDVTTEEYICPFCSEYFDIVGFCVHIDEEHPVEAKNGYITILYTNYNVLNSLTSEYMQKKRKSRRAGSYSTLSLLKKELRDGSLQSLLGGSSCILSSSNAAPDPLLSSFISPVADEFASSQSHLHAETRQFKKSSDETVSKRKVETSALSAKDKEEKAKRCDFVQELLMSAILDDNS</sequence>
<dbReference type="EMBL" id="JAYWIO010000005">
    <property type="protein sequence ID" value="KAK7258969.1"/>
    <property type="molecule type" value="Genomic_DNA"/>
</dbReference>
<dbReference type="PANTHER" id="PTHR31875">
    <property type="entry name" value="PROTEIN DEHYDRATION-INDUCED 19"/>
    <property type="match status" value="1"/>
</dbReference>
<proteinExistence type="inferred from homology"/>
<dbReference type="InterPro" id="IPR033347">
    <property type="entry name" value="Di19"/>
</dbReference>
<evidence type="ECO:0000313" key="5">
    <source>
        <dbReference type="EMBL" id="KAK7258969.1"/>
    </source>
</evidence>
<organism evidence="5 6">
    <name type="scientific">Crotalaria pallida</name>
    <name type="common">Smooth rattlebox</name>
    <name type="synonym">Crotalaria striata</name>
    <dbReference type="NCBI Taxonomy" id="3830"/>
    <lineage>
        <taxon>Eukaryota</taxon>
        <taxon>Viridiplantae</taxon>
        <taxon>Streptophyta</taxon>
        <taxon>Embryophyta</taxon>
        <taxon>Tracheophyta</taxon>
        <taxon>Spermatophyta</taxon>
        <taxon>Magnoliopsida</taxon>
        <taxon>eudicotyledons</taxon>
        <taxon>Gunneridae</taxon>
        <taxon>Pentapetalae</taxon>
        <taxon>rosids</taxon>
        <taxon>fabids</taxon>
        <taxon>Fabales</taxon>
        <taxon>Fabaceae</taxon>
        <taxon>Papilionoideae</taxon>
        <taxon>50 kb inversion clade</taxon>
        <taxon>genistoids sensu lato</taxon>
        <taxon>core genistoids</taxon>
        <taxon>Crotalarieae</taxon>
        <taxon>Crotalaria</taxon>
    </lineage>
</organism>
<evidence type="ECO:0000259" key="3">
    <source>
        <dbReference type="Pfam" id="PF05605"/>
    </source>
</evidence>
<keyword evidence="6" id="KW-1185">Reference proteome</keyword>
<comment type="caution">
    <text evidence="5">The sequence shown here is derived from an EMBL/GenBank/DDBJ whole genome shotgun (WGS) entry which is preliminary data.</text>
</comment>
<name>A0AAN9HZ12_CROPI</name>
<comment type="similarity">
    <text evidence="1">Belongs to the Di19 family.</text>
</comment>
<feature type="region of interest" description="Disordered" evidence="2">
    <location>
        <begin position="166"/>
        <end position="195"/>
    </location>
</feature>
<evidence type="ECO:0000256" key="1">
    <source>
        <dbReference type="ARBA" id="ARBA00007109"/>
    </source>
</evidence>
<evidence type="ECO:0000259" key="4">
    <source>
        <dbReference type="Pfam" id="PF14571"/>
    </source>
</evidence>
<gene>
    <name evidence="5" type="ORF">RIF29_24562</name>
</gene>
<dbReference type="Proteomes" id="UP001372338">
    <property type="component" value="Unassembled WGS sequence"/>
</dbReference>
<reference evidence="5 6" key="1">
    <citation type="submission" date="2024-01" db="EMBL/GenBank/DDBJ databases">
        <title>The genomes of 5 underutilized Papilionoideae crops provide insights into root nodulation and disease resistanc.</title>
        <authorList>
            <person name="Yuan L."/>
        </authorList>
    </citation>
    <scope>NUCLEOTIDE SEQUENCE [LARGE SCALE GENOMIC DNA]</scope>
    <source>
        <strain evidence="5">ZHUSHIDOU_FW_LH</strain>
        <tissue evidence="5">Leaf</tissue>
    </source>
</reference>
<dbReference type="PANTHER" id="PTHR31875:SF26">
    <property type="entry name" value="PROTEIN DEHYDRATION-INDUCED 19-RELATED"/>
    <property type="match status" value="1"/>
</dbReference>
<dbReference type="Pfam" id="PF05605">
    <property type="entry name" value="zf-Di19"/>
    <property type="match status" value="1"/>
</dbReference>
<feature type="domain" description="Di19 C-terminal" evidence="4">
    <location>
        <begin position="110"/>
        <end position="210"/>
    </location>
</feature>
<evidence type="ECO:0000256" key="2">
    <source>
        <dbReference type="SAM" id="MobiDB-lite"/>
    </source>
</evidence>
<protein>
    <submittedName>
        <fullName evidence="5">Uncharacterized protein</fullName>
    </submittedName>
</protein>
<dbReference type="InterPro" id="IPR027935">
    <property type="entry name" value="Di19_C"/>
</dbReference>
<dbReference type="AlphaFoldDB" id="A0AAN9HZ12"/>
<evidence type="ECO:0000313" key="6">
    <source>
        <dbReference type="Proteomes" id="UP001372338"/>
    </source>
</evidence>
<dbReference type="Pfam" id="PF14571">
    <property type="entry name" value="Di19_C"/>
    <property type="match status" value="1"/>
</dbReference>
<accession>A0AAN9HZ12</accession>
<feature type="domain" description="Di19 zinc-binding" evidence="3">
    <location>
        <begin position="44"/>
        <end position="75"/>
    </location>
</feature>
<dbReference type="InterPro" id="IPR008598">
    <property type="entry name" value="Di19_Zn-bd"/>
</dbReference>